<keyword evidence="1" id="KW-0812">Transmembrane</keyword>
<sequence>MSAPELPSIFSGKVITILFWLLLMGSLTLFFNGFIQQRDNPNKALSINDGNQGEVKLERNRAGHYLAPGLINGHPVNFLLDTGATHVSVPAGIAKSVGLKAGRQSMVTTANGVVHVYQTTLDSVQLGGITMQNIHASINPHMSDDVVLLGMSFMKHLDIIQRDGVLTLKVPSSGY</sequence>
<accession>A0A0A0BDP1</accession>
<dbReference type="AlphaFoldDB" id="A0A0A0BDP1"/>
<dbReference type="Pfam" id="PF13975">
    <property type="entry name" value="gag-asp_proteas"/>
    <property type="match status" value="1"/>
</dbReference>
<dbReference type="STRING" id="392484.LP43_2536"/>
<name>A0A0A0BDP1_9GAMM</name>
<dbReference type="CDD" id="cd05483">
    <property type="entry name" value="retropepsin_like_bacteria"/>
    <property type="match status" value="1"/>
</dbReference>
<dbReference type="InterPro" id="IPR021109">
    <property type="entry name" value="Peptidase_aspartic_dom_sf"/>
</dbReference>
<gene>
    <name evidence="2" type="ORF">LP43_2536</name>
</gene>
<dbReference type="SUPFAM" id="SSF50630">
    <property type="entry name" value="Acid proteases"/>
    <property type="match status" value="1"/>
</dbReference>
<reference evidence="2 3" key="1">
    <citation type="submission" date="2014-09" db="EMBL/GenBank/DDBJ databases">
        <authorList>
            <person name="Grob C."/>
            <person name="Taubert M."/>
            <person name="Howat A.M."/>
            <person name="Burns O.J."/>
            <person name="Dixon J.L."/>
            <person name="Chen Y."/>
            <person name="Murrell J.C."/>
        </authorList>
    </citation>
    <scope>NUCLEOTIDE SEQUENCE [LARGE SCALE GENOMIC DNA]</scope>
    <source>
        <strain evidence="2">L4</strain>
    </source>
</reference>
<keyword evidence="1" id="KW-0472">Membrane</keyword>
<dbReference type="RefSeq" id="WP_036315970.1">
    <property type="nucleotide sequence ID" value="NZ_JRQD01000008.1"/>
</dbReference>
<proteinExistence type="predicted"/>
<dbReference type="Proteomes" id="UP000029999">
    <property type="component" value="Unassembled WGS sequence"/>
</dbReference>
<keyword evidence="1" id="KW-1133">Transmembrane helix</keyword>
<dbReference type="PROSITE" id="PS00141">
    <property type="entry name" value="ASP_PROTEASE"/>
    <property type="match status" value="1"/>
</dbReference>
<evidence type="ECO:0000313" key="2">
    <source>
        <dbReference type="EMBL" id="KGM05787.1"/>
    </source>
</evidence>
<dbReference type="GO" id="GO:0004190">
    <property type="term" value="F:aspartic-type endopeptidase activity"/>
    <property type="evidence" value="ECO:0007669"/>
    <property type="project" value="InterPro"/>
</dbReference>
<protein>
    <recommendedName>
        <fullName evidence="4">TIGR02281 family clan AA aspartic protease</fullName>
    </recommendedName>
</protein>
<dbReference type="NCBIfam" id="TIGR02281">
    <property type="entry name" value="clan_AA_DTGA"/>
    <property type="match status" value="1"/>
</dbReference>
<evidence type="ECO:0000313" key="3">
    <source>
        <dbReference type="Proteomes" id="UP000029999"/>
    </source>
</evidence>
<evidence type="ECO:0008006" key="4">
    <source>
        <dbReference type="Google" id="ProtNLM"/>
    </source>
</evidence>
<feature type="transmembrane region" description="Helical" evidence="1">
    <location>
        <begin position="14"/>
        <end position="35"/>
    </location>
</feature>
<evidence type="ECO:0000256" key="1">
    <source>
        <dbReference type="SAM" id="Phobius"/>
    </source>
</evidence>
<dbReference type="InterPro" id="IPR034122">
    <property type="entry name" value="Retropepsin-like_bacterial"/>
</dbReference>
<comment type="caution">
    <text evidence="2">The sequence shown here is derived from an EMBL/GenBank/DDBJ whole genome shotgun (WGS) entry which is preliminary data.</text>
</comment>
<dbReference type="EMBL" id="JRQD01000008">
    <property type="protein sequence ID" value="KGM05787.1"/>
    <property type="molecule type" value="Genomic_DNA"/>
</dbReference>
<dbReference type="Gene3D" id="2.40.70.10">
    <property type="entry name" value="Acid Proteases"/>
    <property type="match status" value="1"/>
</dbReference>
<organism evidence="2 3">
    <name type="scientific">Methylophaga thiooxydans</name>
    <dbReference type="NCBI Taxonomy" id="392484"/>
    <lineage>
        <taxon>Bacteria</taxon>
        <taxon>Pseudomonadati</taxon>
        <taxon>Pseudomonadota</taxon>
        <taxon>Gammaproteobacteria</taxon>
        <taxon>Thiotrichales</taxon>
        <taxon>Piscirickettsiaceae</taxon>
        <taxon>Methylophaga</taxon>
    </lineage>
</organism>
<dbReference type="InterPro" id="IPR011969">
    <property type="entry name" value="Clan_AA_Asp_peptidase_C"/>
</dbReference>
<dbReference type="GO" id="GO:0006508">
    <property type="term" value="P:proteolysis"/>
    <property type="evidence" value="ECO:0007669"/>
    <property type="project" value="InterPro"/>
</dbReference>
<dbReference type="InterPro" id="IPR001969">
    <property type="entry name" value="Aspartic_peptidase_AS"/>
</dbReference>